<protein>
    <recommendedName>
        <fullName evidence="4">DUF624 domain-containing protein</fullName>
    </recommendedName>
</protein>
<proteinExistence type="predicted"/>
<dbReference type="EMBL" id="MKXG01000042">
    <property type="protein sequence ID" value="PJZ17135.1"/>
    <property type="molecule type" value="Genomic_DNA"/>
</dbReference>
<feature type="transmembrane region" description="Helical" evidence="1">
    <location>
        <begin position="157"/>
        <end position="179"/>
    </location>
</feature>
<evidence type="ECO:0008006" key="4">
    <source>
        <dbReference type="Google" id="ProtNLM"/>
    </source>
</evidence>
<comment type="caution">
    <text evidence="2">The sequence shown here is derived from an EMBL/GenBank/DDBJ whole genome shotgun (WGS) entry which is preliminary data.</text>
</comment>
<feature type="transmembrane region" description="Helical" evidence="1">
    <location>
        <begin position="191"/>
        <end position="208"/>
    </location>
</feature>
<gene>
    <name evidence="2" type="ORF">BHU41_07160</name>
</gene>
<keyword evidence="1" id="KW-0472">Membrane</keyword>
<dbReference type="Proteomes" id="UP000231914">
    <property type="component" value="Unassembled WGS sequence"/>
</dbReference>
<evidence type="ECO:0000313" key="3">
    <source>
        <dbReference type="Proteomes" id="UP000231914"/>
    </source>
</evidence>
<feature type="transmembrane region" description="Helical" evidence="1">
    <location>
        <begin position="46"/>
        <end position="66"/>
    </location>
</feature>
<reference evidence="2 3" key="1">
    <citation type="submission" date="2016-10" db="EMBL/GenBank/DDBJ databases">
        <title>WGS of isloates from the oral cavity of healthy individuals.</title>
        <authorList>
            <person name="Sharma S."/>
            <person name="Pal V.K."/>
            <person name="Patil P.B."/>
            <person name="Korpole S."/>
            <person name="Grover V."/>
        </authorList>
    </citation>
    <scope>NUCLEOTIDE SEQUENCE [LARGE SCALE GENOMIC DNA]</scope>
    <source>
        <strain evidence="2 3">DISK12</strain>
    </source>
</reference>
<keyword evidence="1" id="KW-0812">Transmembrane</keyword>
<evidence type="ECO:0000256" key="1">
    <source>
        <dbReference type="SAM" id="Phobius"/>
    </source>
</evidence>
<feature type="transmembrane region" description="Helical" evidence="1">
    <location>
        <begin position="13"/>
        <end position="34"/>
    </location>
</feature>
<sequence>MHRRNIIYTGIQVAWRLILGNIFLLISNLILCILSFNLKFTLLTSLVYLIASITIFPSLVALVSYLKNDEVGDKVIAGAKYYFKAFSSAFKTGWINSLMYEIIIIFLLLDLVSANKLMKNGQFFMPMLTLLIVLSIIHAMWNILIQSYFYVDFKNSIIFATRLLIRKPLLSLLMIVLIFGDYVSLKIFPQYAILFIIPLTAYVLWKITQKDFDDLKEKVVIKN</sequence>
<feature type="transmembrane region" description="Helical" evidence="1">
    <location>
        <begin position="124"/>
        <end position="145"/>
    </location>
</feature>
<name>A0A2M9WNY8_9LACO</name>
<organism evidence="2 3">
    <name type="scientific">Lactobacillus crispatus</name>
    <dbReference type="NCBI Taxonomy" id="47770"/>
    <lineage>
        <taxon>Bacteria</taxon>
        <taxon>Bacillati</taxon>
        <taxon>Bacillota</taxon>
        <taxon>Bacilli</taxon>
        <taxon>Lactobacillales</taxon>
        <taxon>Lactobacillaceae</taxon>
        <taxon>Lactobacillus</taxon>
    </lineage>
</organism>
<keyword evidence="1" id="KW-1133">Transmembrane helix</keyword>
<dbReference type="AlphaFoldDB" id="A0A2M9WNY8"/>
<accession>A0A2M9WNY8</accession>
<dbReference type="RefSeq" id="WP_100732653.1">
    <property type="nucleotide sequence ID" value="NZ_JACCPM010000092.1"/>
</dbReference>
<feature type="transmembrane region" description="Helical" evidence="1">
    <location>
        <begin position="93"/>
        <end position="112"/>
    </location>
</feature>
<evidence type="ECO:0000313" key="2">
    <source>
        <dbReference type="EMBL" id="PJZ17135.1"/>
    </source>
</evidence>